<evidence type="ECO:0000256" key="2">
    <source>
        <dbReference type="ARBA" id="ARBA00022692"/>
    </source>
</evidence>
<dbReference type="InterPro" id="IPR000644">
    <property type="entry name" value="CBS_dom"/>
</dbReference>
<evidence type="ECO:0000256" key="7">
    <source>
        <dbReference type="PROSITE-ProRule" id="PRU00703"/>
    </source>
</evidence>
<dbReference type="InterPro" id="IPR002550">
    <property type="entry name" value="CNNM"/>
</dbReference>
<keyword evidence="6 8" id="KW-0472">Membrane</keyword>
<dbReference type="AlphaFoldDB" id="A0L500"/>
<dbReference type="SUPFAM" id="SSF56176">
    <property type="entry name" value="FAD-binding/transporter-associated domain-like"/>
    <property type="match status" value="1"/>
</dbReference>
<dbReference type="SMART" id="SM01091">
    <property type="entry name" value="CorC_HlyC"/>
    <property type="match status" value="1"/>
</dbReference>
<keyword evidence="13" id="KW-1185">Reference proteome</keyword>
<sequence>MDSFGQILLIGLFVLIKGFFSGSEIAMVNCDKLKLRHRAKLGDQGARMVVEMFKNPDIVLGTTQIGTNIATVSISTMAALMFIDLFGGHGDMISALVLTPFLLILGEIVPKSIYQQKADVIAPRIIYVLKFFSVLFYPVIFIFSRIARFVTRLVGGHSHQNGFITRDEIRMLLEMSDATPSGRRFDRDRVRRIIRFADTTVGEAMIPLVDVVGISEKAPLSEAIERIYSQGFNRLPVYRGNLINIVGVCTINSWALMDPDLGLKTLKDFTDPPLYLSPNQTIDQALPLLQARPSNHMGIVVDEFGSAAGILTMEDIFEEVVGEIDVGYDFDEYQPKRRLMFQQLGEDDYVADGRMPLSQINDRIHILLPVGEVHTLAGWMMHRLKAIPKPDDDVVEQEYHFRVLEANDRIVTKVRISRI</sequence>
<evidence type="ECO:0008006" key="14">
    <source>
        <dbReference type="Google" id="ProtNLM"/>
    </source>
</evidence>
<evidence type="ECO:0000256" key="3">
    <source>
        <dbReference type="ARBA" id="ARBA00022737"/>
    </source>
</evidence>
<feature type="domain" description="CNNM transmembrane" evidence="11">
    <location>
        <begin position="1"/>
        <end position="188"/>
    </location>
</feature>
<dbReference type="InterPro" id="IPR016169">
    <property type="entry name" value="FAD-bd_PCMH_sub2"/>
</dbReference>
<dbReference type="RefSeq" id="WP_011712210.1">
    <property type="nucleotide sequence ID" value="NC_008576.1"/>
</dbReference>
<dbReference type="HOGENOM" id="CLU_015237_4_1_5"/>
<dbReference type="eggNOG" id="COG1253">
    <property type="taxonomic scope" value="Bacteria"/>
</dbReference>
<dbReference type="Pfam" id="PF00571">
    <property type="entry name" value="CBS"/>
    <property type="match status" value="2"/>
</dbReference>
<feature type="transmembrane region" description="Helical" evidence="9">
    <location>
        <begin position="6"/>
        <end position="28"/>
    </location>
</feature>
<dbReference type="InterPro" id="IPR046342">
    <property type="entry name" value="CBS_dom_sf"/>
</dbReference>
<evidence type="ECO:0000259" key="11">
    <source>
        <dbReference type="PROSITE" id="PS51846"/>
    </source>
</evidence>
<proteinExistence type="predicted"/>
<protein>
    <recommendedName>
        <fullName evidence="14">CBS domain containing protein</fullName>
    </recommendedName>
</protein>
<dbReference type="SUPFAM" id="SSF54631">
    <property type="entry name" value="CBS-domain pair"/>
    <property type="match status" value="1"/>
</dbReference>
<dbReference type="CDD" id="cd04590">
    <property type="entry name" value="CBS_pair_CorC_HlyC_assoc"/>
    <property type="match status" value="1"/>
</dbReference>
<dbReference type="STRING" id="156889.Mmc1_0518"/>
<accession>A0L500</accession>
<comment type="subcellular location">
    <subcellularLocation>
        <location evidence="1">Membrane</location>
        <topology evidence="1">Multi-pass membrane protein</topology>
    </subcellularLocation>
</comment>
<evidence type="ECO:0000256" key="5">
    <source>
        <dbReference type="ARBA" id="ARBA00023122"/>
    </source>
</evidence>
<evidence type="ECO:0000256" key="4">
    <source>
        <dbReference type="ARBA" id="ARBA00022989"/>
    </source>
</evidence>
<keyword evidence="5 7" id="KW-0129">CBS domain</keyword>
<evidence type="ECO:0000256" key="6">
    <source>
        <dbReference type="ARBA" id="ARBA00023136"/>
    </source>
</evidence>
<dbReference type="Pfam" id="PF03471">
    <property type="entry name" value="CorC_HlyC"/>
    <property type="match status" value="1"/>
</dbReference>
<feature type="transmembrane region" description="Helical" evidence="9">
    <location>
        <begin position="65"/>
        <end position="86"/>
    </location>
</feature>
<evidence type="ECO:0000259" key="10">
    <source>
        <dbReference type="PROSITE" id="PS51371"/>
    </source>
</evidence>
<dbReference type="InterPro" id="IPR036318">
    <property type="entry name" value="FAD-bd_PCMH-like_sf"/>
</dbReference>
<feature type="transmembrane region" description="Helical" evidence="9">
    <location>
        <begin position="121"/>
        <end position="143"/>
    </location>
</feature>
<keyword evidence="4 8" id="KW-1133">Transmembrane helix</keyword>
<reference evidence="12 13" key="2">
    <citation type="journal article" date="2012" name="Int. J. Syst. Evol. Microbiol.">
        <title>Magnetococcus marinus gen. nov., sp. nov., a marine, magnetotactic bacterium that represents a novel lineage (Magnetococcaceae fam. nov.; Magnetococcales ord. nov.) at the base of the Alphaproteobacteria.</title>
        <authorList>
            <person name="Bazylinski D.A."/>
            <person name="Williams T.J."/>
            <person name="Lefevre C.T."/>
            <person name="Berg R.J."/>
            <person name="Zhang C.L."/>
            <person name="Bowser S.S."/>
            <person name="Dean A.J."/>
            <person name="Beveridge T.J."/>
        </authorList>
    </citation>
    <scope>NUCLEOTIDE SEQUENCE [LARGE SCALE GENOMIC DNA]</scope>
    <source>
        <strain evidence="13">ATCC BAA-1437 / JCM 17883 / MC-1</strain>
    </source>
</reference>
<dbReference type="Gene3D" id="3.10.580.10">
    <property type="entry name" value="CBS-domain"/>
    <property type="match status" value="1"/>
</dbReference>
<name>A0L500_MAGMM</name>
<evidence type="ECO:0000313" key="12">
    <source>
        <dbReference type="EMBL" id="ABK43043.1"/>
    </source>
</evidence>
<reference evidence="13" key="1">
    <citation type="journal article" date="2009" name="Appl. Environ. Microbiol.">
        <title>Complete genome sequence of the chemolithoautotrophic marine magnetotactic coccus strain MC-1.</title>
        <authorList>
            <person name="Schubbe S."/>
            <person name="Williams T.J."/>
            <person name="Xie G."/>
            <person name="Kiss H.E."/>
            <person name="Brettin T.S."/>
            <person name="Martinez D."/>
            <person name="Ross C.A."/>
            <person name="Schuler D."/>
            <person name="Cox B.L."/>
            <person name="Nealson K.H."/>
            <person name="Bazylinski D.A."/>
        </authorList>
    </citation>
    <scope>NUCLEOTIDE SEQUENCE [LARGE SCALE GENOMIC DNA]</scope>
    <source>
        <strain evidence="13">ATCC BAA-1437 / JCM 17883 / MC-1</strain>
    </source>
</reference>
<dbReference type="PROSITE" id="PS51846">
    <property type="entry name" value="CNNM"/>
    <property type="match status" value="1"/>
</dbReference>
<dbReference type="EMBL" id="CP000471">
    <property type="protein sequence ID" value="ABK43043.1"/>
    <property type="molecule type" value="Genomic_DNA"/>
</dbReference>
<dbReference type="InterPro" id="IPR005170">
    <property type="entry name" value="Transptr-assoc_dom"/>
</dbReference>
<dbReference type="InterPro" id="IPR044751">
    <property type="entry name" value="Ion_transp-like_CBS"/>
</dbReference>
<evidence type="ECO:0000256" key="9">
    <source>
        <dbReference type="SAM" id="Phobius"/>
    </source>
</evidence>
<dbReference type="GO" id="GO:0050660">
    <property type="term" value="F:flavin adenine dinucleotide binding"/>
    <property type="evidence" value="ECO:0007669"/>
    <property type="project" value="InterPro"/>
</dbReference>
<evidence type="ECO:0000313" key="13">
    <source>
        <dbReference type="Proteomes" id="UP000002586"/>
    </source>
</evidence>
<evidence type="ECO:0000256" key="1">
    <source>
        <dbReference type="ARBA" id="ARBA00004141"/>
    </source>
</evidence>
<dbReference type="PROSITE" id="PS51371">
    <property type="entry name" value="CBS"/>
    <property type="match status" value="1"/>
</dbReference>
<dbReference type="Gene3D" id="3.30.465.10">
    <property type="match status" value="1"/>
</dbReference>
<organism evidence="12 13">
    <name type="scientific">Magnetococcus marinus (strain ATCC BAA-1437 / JCM 17883 / MC-1)</name>
    <dbReference type="NCBI Taxonomy" id="156889"/>
    <lineage>
        <taxon>Bacteria</taxon>
        <taxon>Pseudomonadati</taxon>
        <taxon>Pseudomonadota</taxon>
        <taxon>Magnetococcia</taxon>
        <taxon>Magnetococcales</taxon>
        <taxon>Magnetococcaceae</taxon>
        <taxon>Magnetococcus</taxon>
    </lineage>
</organism>
<evidence type="ECO:0000256" key="8">
    <source>
        <dbReference type="PROSITE-ProRule" id="PRU01193"/>
    </source>
</evidence>
<keyword evidence="2 8" id="KW-0812">Transmembrane</keyword>
<feature type="domain" description="CBS" evidence="10">
    <location>
        <begin position="269"/>
        <end position="326"/>
    </location>
</feature>
<dbReference type="GO" id="GO:0005886">
    <property type="term" value="C:plasma membrane"/>
    <property type="evidence" value="ECO:0007669"/>
    <property type="project" value="TreeGrafter"/>
</dbReference>
<dbReference type="PANTHER" id="PTHR22777">
    <property type="entry name" value="HEMOLYSIN-RELATED"/>
    <property type="match status" value="1"/>
</dbReference>
<gene>
    <name evidence="12" type="ordered locus">Mmc1_0518</name>
</gene>
<dbReference type="Proteomes" id="UP000002586">
    <property type="component" value="Chromosome"/>
</dbReference>
<dbReference type="PANTHER" id="PTHR22777:SF17">
    <property type="entry name" value="UPF0053 PROTEIN SLL0260"/>
    <property type="match status" value="1"/>
</dbReference>
<dbReference type="Pfam" id="PF01595">
    <property type="entry name" value="CNNM"/>
    <property type="match status" value="1"/>
</dbReference>
<feature type="transmembrane region" description="Helical" evidence="9">
    <location>
        <begin position="92"/>
        <end position="109"/>
    </location>
</feature>
<dbReference type="KEGG" id="mgm:Mmc1_0518"/>
<keyword evidence="3" id="KW-0677">Repeat</keyword>
<dbReference type="OrthoDB" id="9805314at2"/>